<name>A0ABW3AER5_9MICO</name>
<evidence type="ECO:0000313" key="3">
    <source>
        <dbReference type="EMBL" id="MFD0789275.1"/>
    </source>
</evidence>
<dbReference type="InterPro" id="IPR014729">
    <property type="entry name" value="Rossmann-like_a/b/a_fold"/>
</dbReference>
<keyword evidence="4" id="KW-1185">Reference proteome</keyword>
<dbReference type="InterPro" id="IPR006016">
    <property type="entry name" value="UspA"/>
</dbReference>
<dbReference type="CDD" id="cd00293">
    <property type="entry name" value="USP-like"/>
    <property type="match status" value="1"/>
</dbReference>
<evidence type="ECO:0000259" key="2">
    <source>
        <dbReference type="Pfam" id="PF00582"/>
    </source>
</evidence>
<evidence type="ECO:0000313" key="4">
    <source>
        <dbReference type="Proteomes" id="UP001597055"/>
    </source>
</evidence>
<dbReference type="PANTHER" id="PTHR46553:SF3">
    <property type="entry name" value="ADENINE NUCLEOTIDE ALPHA HYDROLASES-LIKE SUPERFAMILY PROTEIN"/>
    <property type="match status" value="1"/>
</dbReference>
<protein>
    <submittedName>
        <fullName evidence="3">Universal stress protein</fullName>
    </submittedName>
</protein>
<dbReference type="Gene3D" id="3.40.50.620">
    <property type="entry name" value="HUPs"/>
    <property type="match status" value="1"/>
</dbReference>
<dbReference type="Proteomes" id="UP001597055">
    <property type="component" value="Unassembled WGS sequence"/>
</dbReference>
<dbReference type="RefSeq" id="WP_204980162.1">
    <property type="nucleotide sequence ID" value="NZ_JBHTII010000001.1"/>
</dbReference>
<comment type="similarity">
    <text evidence="1">Belongs to the universal stress protein A family.</text>
</comment>
<evidence type="ECO:0000256" key="1">
    <source>
        <dbReference type="ARBA" id="ARBA00008791"/>
    </source>
</evidence>
<dbReference type="EMBL" id="JBHTII010000001">
    <property type="protein sequence ID" value="MFD0789275.1"/>
    <property type="molecule type" value="Genomic_DNA"/>
</dbReference>
<reference evidence="4" key="1">
    <citation type="journal article" date="2019" name="Int. J. Syst. Evol. Microbiol.">
        <title>The Global Catalogue of Microorganisms (GCM) 10K type strain sequencing project: providing services to taxonomists for standard genome sequencing and annotation.</title>
        <authorList>
            <consortium name="The Broad Institute Genomics Platform"/>
            <consortium name="The Broad Institute Genome Sequencing Center for Infectious Disease"/>
            <person name="Wu L."/>
            <person name="Ma J."/>
        </authorList>
    </citation>
    <scope>NUCLEOTIDE SEQUENCE [LARGE SCALE GENOMIC DNA]</scope>
    <source>
        <strain evidence="4">CCUG 54523</strain>
    </source>
</reference>
<sequence>MSQPQQSSPSRPIIVGVDGSEPSRLALRYAVDMASRLGLPLHALVAWDYPTLSWGDAWYPPESMETLEEGALEVAEQEARRVFPAERPDWFTTGTRQGDTADQLIVASRDAAMLVVGTRGHGGFTGLLLGSVSRACAAHAHCPVLIVRSERGSEDGAGLPGSTGS</sequence>
<gene>
    <name evidence="3" type="ORF">ACFQ0P_02610</name>
</gene>
<accession>A0ABW3AER5</accession>
<proteinExistence type="inferred from homology"/>
<dbReference type="PRINTS" id="PR01438">
    <property type="entry name" value="UNVRSLSTRESS"/>
</dbReference>
<organism evidence="3 4">
    <name type="scientific">Microbacterium insulae</name>
    <dbReference type="NCBI Taxonomy" id="483014"/>
    <lineage>
        <taxon>Bacteria</taxon>
        <taxon>Bacillati</taxon>
        <taxon>Actinomycetota</taxon>
        <taxon>Actinomycetes</taxon>
        <taxon>Micrococcales</taxon>
        <taxon>Microbacteriaceae</taxon>
        <taxon>Microbacterium</taxon>
    </lineage>
</organism>
<dbReference type="InterPro" id="IPR006015">
    <property type="entry name" value="Universal_stress_UspA"/>
</dbReference>
<comment type="caution">
    <text evidence="3">The sequence shown here is derived from an EMBL/GenBank/DDBJ whole genome shotgun (WGS) entry which is preliminary data.</text>
</comment>
<dbReference type="PANTHER" id="PTHR46553">
    <property type="entry name" value="ADENINE NUCLEOTIDE ALPHA HYDROLASES-LIKE SUPERFAMILY PROTEIN"/>
    <property type="match status" value="1"/>
</dbReference>
<feature type="domain" description="UspA" evidence="2">
    <location>
        <begin position="11"/>
        <end position="148"/>
    </location>
</feature>
<dbReference type="Pfam" id="PF00582">
    <property type="entry name" value="Usp"/>
    <property type="match status" value="1"/>
</dbReference>
<dbReference type="SUPFAM" id="SSF52402">
    <property type="entry name" value="Adenine nucleotide alpha hydrolases-like"/>
    <property type="match status" value="1"/>
</dbReference>